<dbReference type="NCBIfam" id="TIGR01456">
    <property type="entry name" value="CECR5"/>
    <property type="match status" value="1"/>
</dbReference>
<dbReference type="SFLD" id="SFLDG01139">
    <property type="entry name" value="C2.A:_Pyridoxal_Phosphate_Phos"/>
    <property type="match status" value="1"/>
</dbReference>
<dbReference type="EMBL" id="CCBQ010000042">
    <property type="protein sequence ID" value="CDO94966.1"/>
    <property type="molecule type" value="Genomic_DNA"/>
</dbReference>
<proteinExistence type="predicted"/>
<protein>
    <submittedName>
        <fullName evidence="1">WGS project CCBQ000000000 data, contig 00011</fullName>
    </submittedName>
</protein>
<sequence>MSLFGIKRALTRALHTDIAFAFDIDGVLLRSKTPIPGASEALKLLNNEKIPYIMLTNGGGVLEKQRTEFLSDALDVEISPLQIVQSHTPFKALVNRHKKVLCCGVDTVREVAETYGFETVVQPVDILALNKVISPFTAASDEYLKRVARKHKSLSKTPFEAIMVFNDPRDWATDIQIISDLLNSDRGYLGTLRKGTSEQPSIPIYFSNDDLLWANHYHLNRFGQGAFRIIINSLYSKLNGGKKLNDVSIGKPTKLSYDFANHVLIDWRQKLIDGTTNSTEQLLPELGISPKASPFEKVYMVGDNPASDIIGAFNYGWESCLVRTGVFSDGDKLPCKPTMIVDNVLQAVIKSLEGHNS</sequence>
<organism evidence="1 2">
    <name type="scientific">Kluyveromyces dobzhanskii CBS 2104</name>
    <dbReference type="NCBI Taxonomy" id="1427455"/>
    <lineage>
        <taxon>Eukaryota</taxon>
        <taxon>Fungi</taxon>
        <taxon>Dikarya</taxon>
        <taxon>Ascomycota</taxon>
        <taxon>Saccharomycotina</taxon>
        <taxon>Saccharomycetes</taxon>
        <taxon>Saccharomycetales</taxon>
        <taxon>Saccharomycetaceae</taxon>
        <taxon>Kluyveromyces</taxon>
    </lineage>
</organism>
<name>A0A0A8L7C5_9SACH</name>
<dbReference type="OrthoDB" id="10251048at2759"/>
<dbReference type="InterPro" id="IPR006357">
    <property type="entry name" value="HAD-SF_hydro_IIA"/>
</dbReference>
<dbReference type="Gene3D" id="3.40.50.1000">
    <property type="entry name" value="HAD superfamily/HAD-like"/>
    <property type="match status" value="2"/>
</dbReference>
<dbReference type="Proteomes" id="UP000031516">
    <property type="component" value="Unassembled WGS sequence"/>
</dbReference>
<dbReference type="InterPro" id="IPR006353">
    <property type="entry name" value="HAD-SF_hydro_IIA_CECR5"/>
</dbReference>
<dbReference type="InterPro" id="IPR023214">
    <property type="entry name" value="HAD_sf"/>
</dbReference>
<dbReference type="NCBIfam" id="TIGR01460">
    <property type="entry name" value="HAD-SF-IIA"/>
    <property type="match status" value="1"/>
</dbReference>
<evidence type="ECO:0000313" key="2">
    <source>
        <dbReference type="Proteomes" id="UP000031516"/>
    </source>
</evidence>
<comment type="caution">
    <text evidence="1">The sequence shown here is derived from an EMBL/GenBank/DDBJ whole genome shotgun (WGS) entry which is preliminary data.</text>
</comment>
<dbReference type="PANTHER" id="PTHR14269:SF57">
    <property type="entry name" value="SUPERFAMILY HYDROLASE, PUTATIVE (AFU_ORTHOLOGUE AFUA_2G02580)-RELATED"/>
    <property type="match status" value="1"/>
</dbReference>
<keyword evidence="2" id="KW-1185">Reference proteome</keyword>
<dbReference type="InterPro" id="IPR050324">
    <property type="entry name" value="CDP-alcohol_PTase-I"/>
</dbReference>
<dbReference type="SFLD" id="SFLDS00003">
    <property type="entry name" value="Haloacid_Dehalogenase"/>
    <property type="match status" value="1"/>
</dbReference>
<gene>
    <name evidence="1" type="ORF">KLDO_g3217</name>
</gene>
<dbReference type="PANTHER" id="PTHR14269">
    <property type="entry name" value="CDP-DIACYLGLYCEROL--GLYCEROL-3-PHOSPHATE 3-PHOSPHATIDYLTRANSFERASE-RELATED"/>
    <property type="match status" value="1"/>
</dbReference>
<dbReference type="GO" id="GO:0046474">
    <property type="term" value="P:glycerophospholipid biosynthetic process"/>
    <property type="evidence" value="ECO:0007669"/>
    <property type="project" value="TreeGrafter"/>
</dbReference>
<dbReference type="Pfam" id="PF13242">
    <property type="entry name" value="Hydrolase_like"/>
    <property type="match status" value="1"/>
</dbReference>
<dbReference type="GO" id="GO:0005739">
    <property type="term" value="C:mitochondrion"/>
    <property type="evidence" value="ECO:0007669"/>
    <property type="project" value="TreeGrafter"/>
</dbReference>
<accession>A0A0A8L7C5</accession>
<dbReference type="SUPFAM" id="SSF56784">
    <property type="entry name" value="HAD-like"/>
    <property type="match status" value="1"/>
</dbReference>
<dbReference type="AlphaFoldDB" id="A0A0A8L7C5"/>
<evidence type="ECO:0000313" key="1">
    <source>
        <dbReference type="EMBL" id="CDO94966.1"/>
    </source>
</evidence>
<dbReference type="Pfam" id="PF13344">
    <property type="entry name" value="Hydrolase_6"/>
    <property type="match status" value="1"/>
</dbReference>
<dbReference type="InterPro" id="IPR036412">
    <property type="entry name" value="HAD-like_sf"/>
</dbReference>
<reference evidence="1 2" key="1">
    <citation type="submission" date="2014-03" db="EMBL/GenBank/DDBJ databases">
        <title>The genome of Kluyveromyces dobzhanskii.</title>
        <authorList>
            <person name="Nystedt B."/>
            <person name="Astrom S."/>
        </authorList>
    </citation>
    <scope>NUCLEOTIDE SEQUENCE [LARGE SCALE GENOMIC DNA]</scope>
    <source>
        <strain evidence="1 2">CBS 2104</strain>
    </source>
</reference>